<protein>
    <submittedName>
        <fullName evidence="2">Uncharacterized protein</fullName>
    </submittedName>
</protein>
<evidence type="ECO:0000313" key="3">
    <source>
        <dbReference type="Proteomes" id="UP000295380"/>
    </source>
</evidence>
<keyword evidence="3" id="KW-1185">Reference proteome</keyword>
<accession>A0A4R7NN90</accession>
<dbReference type="Proteomes" id="UP000295380">
    <property type="component" value="Unassembled WGS sequence"/>
</dbReference>
<comment type="caution">
    <text evidence="2">The sequence shown here is derived from an EMBL/GenBank/DDBJ whole genome shotgun (WGS) entry which is preliminary data.</text>
</comment>
<reference evidence="2 3" key="1">
    <citation type="submission" date="2019-03" db="EMBL/GenBank/DDBJ databases">
        <title>Genomic Encyclopedia of Type Strains, Phase IV (KMG-IV): sequencing the most valuable type-strain genomes for metagenomic binning, comparative biology and taxonomic classification.</title>
        <authorList>
            <person name="Goeker M."/>
        </authorList>
    </citation>
    <scope>NUCLEOTIDE SEQUENCE [LARGE SCALE GENOMIC DNA]</scope>
    <source>
        <strain evidence="2 3">DSM 6770</strain>
    </source>
</reference>
<keyword evidence="1" id="KW-0732">Signal</keyword>
<sequence>MFKTINLTGITAISLLIAHPALALTPSSPAHEANQPPLPKLSQGARSLINLGDAGLLQPFFSNDKFGQAQSRMGAARYAYGAKDNNPALDDFREDHDVVITPLNAMIELPASSGASFLRLNGGYTNGSSEPHALDLEDELYQGTIEFLHLPNENVMWGVGLVANNFESKDQISGTEVIRDSRGLRLDYLQKFNDHWGIATRGMYLWGETENRVYDIPTPYGPADLRKKQDDDRYYLQADLVGSWLGDETSWLPDGTLAHPRLGVLYHHSDLGRTTPRLGNTELPEVTGVNGANEDFGLAWAHFTLQRAPHQTLGLQWLPSATIGIEQEYANSLDEFNDESTYAVIGAGITATMYGQSIFADYKRYQGVNGDKIDNVFVTGVTLSF</sequence>
<evidence type="ECO:0000256" key="1">
    <source>
        <dbReference type="SAM" id="SignalP"/>
    </source>
</evidence>
<organism evidence="2 3">
    <name type="scientific">Chromohalobacter marismortui</name>
    <dbReference type="NCBI Taxonomy" id="42055"/>
    <lineage>
        <taxon>Bacteria</taxon>
        <taxon>Pseudomonadati</taxon>
        <taxon>Pseudomonadota</taxon>
        <taxon>Gammaproteobacteria</taxon>
        <taxon>Oceanospirillales</taxon>
        <taxon>Halomonadaceae</taxon>
        <taxon>Chromohalobacter</taxon>
    </lineage>
</organism>
<dbReference type="RefSeq" id="WP_133697294.1">
    <property type="nucleotide sequence ID" value="NZ_SOBR01000004.1"/>
</dbReference>
<evidence type="ECO:0000313" key="2">
    <source>
        <dbReference type="EMBL" id="TDU21881.1"/>
    </source>
</evidence>
<name>A0A4R7NN90_9GAMM</name>
<proteinExistence type="predicted"/>
<feature type="signal peptide" evidence="1">
    <location>
        <begin position="1"/>
        <end position="23"/>
    </location>
</feature>
<dbReference type="OrthoDB" id="6193670at2"/>
<dbReference type="EMBL" id="SOBR01000004">
    <property type="protein sequence ID" value="TDU21881.1"/>
    <property type="molecule type" value="Genomic_DNA"/>
</dbReference>
<gene>
    <name evidence="2" type="ORF">C8E00_10461</name>
</gene>
<feature type="chain" id="PRO_5020282930" evidence="1">
    <location>
        <begin position="24"/>
        <end position="385"/>
    </location>
</feature>
<dbReference type="AlphaFoldDB" id="A0A4R7NN90"/>